<dbReference type="InterPro" id="IPR036412">
    <property type="entry name" value="HAD-like_sf"/>
</dbReference>
<dbReference type="SUPFAM" id="SSF56784">
    <property type="entry name" value="HAD-like"/>
    <property type="match status" value="1"/>
</dbReference>
<dbReference type="EMBL" id="JAPEVI010000002">
    <property type="protein sequence ID" value="MCX2721599.1"/>
    <property type="molecule type" value="Genomic_DNA"/>
</dbReference>
<accession>A0ABT3QXC8</accession>
<dbReference type="Gene3D" id="3.40.50.1000">
    <property type="entry name" value="HAD superfamily/HAD-like"/>
    <property type="match status" value="1"/>
</dbReference>
<evidence type="ECO:0000256" key="3">
    <source>
        <dbReference type="ARBA" id="ARBA00022842"/>
    </source>
</evidence>
<proteinExistence type="predicted"/>
<dbReference type="Proteomes" id="UP001300261">
    <property type="component" value="Unassembled WGS sequence"/>
</dbReference>
<organism evidence="4 5">
    <name type="scientific">Roseibium salinum</name>
    <dbReference type="NCBI Taxonomy" id="1604349"/>
    <lineage>
        <taxon>Bacteria</taxon>
        <taxon>Pseudomonadati</taxon>
        <taxon>Pseudomonadota</taxon>
        <taxon>Alphaproteobacteria</taxon>
        <taxon>Hyphomicrobiales</taxon>
        <taxon>Stappiaceae</taxon>
        <taxon>Roseibium</taxon>
    </lineage>
</organism>
<dbReference type="PANTHER" id="PTHR46470">
    <property type="entry name" value="N-ACYLNEURAMINATE-9-PHOSPHATASE"/>
    <property type="match status" value="1"/>
</dbReference>
<dbReference type="PANTHER" id="PTHR46470:SF2">
    <property type="entry name" value="GLYCERALDEHYDE 3-PHOSPHATE PHOSPHATASE"/>
    <property type="match status" value="1"/>
</dbReference>
<evidence type="ECO:0000256" key="2">
    <source>
        <dbReference type="ARBA" id="ARBA00022801"/>
    </source>
</evidence>
<dbReference type="RefSeq" id="WP_265961291.1">
    <property type="nucleotide sequence ID" value="NZ_JAPEVI010000002.1"/>
</dbReference>
<evidence type="ECO:0000256" key="1">
    <source>
        <dbReference type="ARBA" id="ARBA00022723"/>
    </source>
</evidence>
<protein>
    <submittedName>
        <fullName evidence="4">HAD hydrolase-like protein</fullName>
    </submittedName>
</protein>
<evidence type="ECO:0000313" key="4">
    <source>
        <dbReference type="EMBL" id="MCX2721599.1"/>
    </source>
</evidence>
<keyword evidence="1" id="KW-0479">Metal-binding</keyword>
<dbReference type="Pfam" id="PF00702">
    <property type="entry name" value="Hydrolase"/>
    <property type="match status" value="1"/>
</dbReference>
<keyword evidence="2" id="KW-0378">Hydrolase</keyword>
<evidence type="ECO:0000313" key="5">
    <source>
        <dbReference type="Proteomes" id="UP001300261"/>
    </source>
</evidence>
<keyword evidence="5" id="KW-1185">Reference proteome</keyword>
<gene>
    <name evidence="4" type="ORF">ON753_04140</name>
</gene>
<dbReference type="InterPro" id="IPR051400">
    <property type="entry name" value="HAD-like_hydrolase"/>
</dbReference>
<comment type="caution">
    <text evidence="4">The sequence shown here is derived from an EMBL/GenBank/DDBJ whole genome shotgun (WGS) entry which is preliminary data.</text>
</comment>
<name>A0ABT3QXC8_9HYPH</name>
<reference evidence="4 5" key="1">
    <citation type="journal article" date="2016" name="Int. J. Syst. Evol. Microbiol.">
        <title>Labrenzia salina sp. nov., isolated from the rhizosphere of the halophyte Arthrocnemum macrostachyum.</title>
        <authorList>
            <person name="Camacho M."/>
            <person name="Redondo-Gomez S."/>
            <person name="Rodriguez-Llorente I."/>
            <person name="Rohde M."/>
            <person name="Sproer C."/>
            <person name="Schumann P."/>
            <person name="Klenk H.P."/>
            <person name="Montero-Calasanz M.D.C."/>
        </authorList>
    </citation>
    <scope>NUCLEOTIDE SEQUENCE [LARGE SCALE GENOMIC DNA]</scope>
    <source>
        <strain evidence="4 5">DSM 29163</strain>
    </source>
</reference>
<keyword evidence="3" id="KW-0460">Magnesium</keyword>
<dbReference type="InterPro" id="IPR023214">
    <property type="entry name" value="HAD_sf"/>
</dbReference>
<sequence length="430" mass="47223">MFGATLSGRLEELRSAGADAHLDLARRHMPLLQLDAAEPYPPLAMGYTVFETPGQSPSSKFQVMPRGGPAIEYAVWYDWDIQHMYDLEHVWVYLDAAGEVSRVEASRHGKRLEMTVDGGPCRLQGGRPVLFPEAGKHAHWADGAEMKLKAGTVLSAMCNELAAFEGVHLGNFFCESGQISPTAFDHRLAKLKMKADAFIPSFAFDRSGDEGEGIALVPWPQLDRWIPSRVNRLIAELPLKVPHIRAVLFDCGDTIADEATEIKLPGTEVVVEADFIPGAKDMVQRVHRAGYRMALVADGPRATFENILKPADLWDLFEAHVISGEVGELKPSPKMFSAAMEVLGLGRADAGRVVMIGNNLSRDIKGANDSGLISVFFGWSRRRTHEIADASEVPDHVIYTPSDFLPLLTVIEEEMVRATRMREGLPGDGA</sequence>